<keyword evidence="22" id="KW-1185">Reference proteome</keyword>
<evidence type="ECO:0000256" key="3">
    <source>
        <dbReference type="ARBA" id="ARBA00004429"/>
    </source>
</evidence>
<comment type="catalytic activity">
    <reaction evidence="1 19">
        <text>a CDP-1,2-diacyl-sn-glycerol + choline = a 1,2-diacyl-sn-glycero-3-phosphocholine + CMP + H(+)</text>
        <dbReference type="Rhea" id="RHEA:14597"/>
        <dbReference type="ChEBI" id="CHEBI:15354"/>
        <dbReference type="ChEBI" id="CHEBI:15378"/>
        <dbReference type="ChEBI" id="CHEBI:57643"/>
        <dbReference type="ChEBI" id="CHEBI:58332"/>
        <dbReference type="ChEBI" id="CHEBI:60377"/>
        <dbReference type="EC" id="2.7.8.24"/>
    </reaction>
</comment>
<dbReference type="Pfam" id="PF01066">
    <property type="entry name" value="CDP-OH_P_transf"/>
    <property type="match status" value="1"/>
</dbReference>
<evidence type="ECO:0000256" key="12">
    <source>
        <dbReference type="ARBA" id="ARBA00022989"/>
    </source>
</evidence>
<dbReference type="Proteomes" id="UP000324194">
    <property type="component" value="Chromosome 1"/>
</dbReference>
<evidence type="ECO:0000256" key="4">
    <source>
        <dbReference type="ARBA" id="ARBA00010441"/>
    </source>
</evidence>
<keyword evidence="14 19" id="KW-0472">Membrane</keyword>
<gene>
    <name evidence="21" type="primary">pcsA</name>
    <name evidence="21" type="ORF">AQUSIP_01590</name>
</gene>
<keyword evidence="13 19" id="KW-0443">Lipid metabolism</keyword>
<proteinExistence type="inferred from homology"/>
<evidence type="ECO:0000256" key="9">
    <source>
        <dbReference type="ARBA" id="ARBA00022519"/>
    </source>
</evidence>
<evidence type="ECO:0000256" key="8">
    <source>
        <dbReference type="ARBA" id="ARBA00022516"/>
    </source>
</evidence>
<keyword evidence="10 19" id="KW-0808">Transferase</keyword>
<keyword evidence="17 19" id="KW-1208">Phospholipid metabolism</keyword>
<feature type="transmembrane region" description="Helical" evidence="20">
    <location>
        <begin position="162"/>
        <end position="180"/>
    </location>
</feature>
<dbReference type="AlphaFoldDB" id="A0A5E4PE68"/>
<feature type="transmembrane region" description="Helical" evidence="20">
    <location>
        <begin position="80"/>
        <end position="102"/>
    </location>
</feature>
<feature type="transmembrane region" description="Helical" evidence="20">
    <location>
        <begin position="20"/>
        <end position="40"/>
    </location>
</feature>
<evidence type="ECO:0000256" key="16">
    <source>
        <dbReference type="ARBA" id="ARBA00023211"/>
    </source>
</evidence>
<feature type="transmembrane region" description="Helical" evidence="20">
    <location>
        <begin position="108"/>
        <end position="125"/>
    </location>
</feature>
<dbReference type="EC" id="2.7.8.24" evidence="5 19"/>
<evidence type="ECO:0000256" key="1">
    <source>
        <dbReference type="ARBA" id="ARBA00000958"/>
    </source>
</evidence>
<comment type="subcellular location">
    <subcellularLocation>
        <location evidence="3 19">Cell inner membrane</location>
        <topology evidence="3 19">Multi-pass membrane protein</topology>
    </subcellularLocation>
</comment>
<dbReference type="KEGG" id="asip:AQUSIP_01590"/>
<dbReference type="PIRSF" id="PIRSF000851">
    <property type="entry name" value="PcS"/>
    <property type="match status" value="1"/>
</dbReference>
<evidence type="ECO:0000256" key="17">
    <source>
        <dbReference type="ARBA" id="ARBA00023264"/>
    </source>
</evidence>
<feature type="transmembrane region" description="Helical" evidence="20">
    <location>
        <begin position="221"/>
        <end position="239"/>
    </location>
</feature>
<keyword evidence="12 20" id="KW-1133">Transmembrane helix</keyword>
<keyword evidence="8 19" id="KW-0444">Lipid biosynthesis</keyword>
<dbReference type="Gene3D" id="1.20.120.1760">
    <property type="match status" value="1"/>
</dbReference>
<keyword evidence="15 19" id="KW-0594">Phospholipid biosynthesis</keyword>
<evidence type="ECO:0000256" key="14">
    <source>
        <dbReference type="ARBA" id="ARBA00023136"/>
    </source>
</evidence>
<keyword evidence="9 19" id="KW-0997">Cell inner membrane</keyword>
<comment type="function">
    <text evidence="19">Condenses choline with CDP-diglyceride to produce phosphatidylcholine and CMP.</text>
</comment>
<comment type="similarity">
    <text evidence="4 19">Belongs to the CDP-alcohol phosphatidyltransferase class-I family.</text>
</comment>
<keyword evidence="16 19" id="KW-0464">Manganese</keyword>
<evidence type="ECO:0000256" key="7">
    <source>
        <dbReference type="ARBA" id="ARBA00022475"/>
    </source>
</evidence>
<evidence type="ECO:0000256" key="13">
    <source>
        <dbReference type="ARBA" id="ARBA00023098"/>
    </source>
</evidence>
<keyword evidence="11 20" id="KW-0812">Transmembrane</keyword>
<organism evidence="21 22">
    <name type="scientific">Aquicella siphonis</name>
    <dbReference type="NCBI Taxonomy" id="254247"/>
    <lineage>
        <taxon>Bacteria</taxon>
        <taxon>Pseudomonadati</taxon>
        <taxon>Pseudomonadota</taxon>
        <taxon>Gammaproteobacteria</taxon>
        <taxon>Legionellales</taxon>
        <taxon>Coxiellaceae</taxon>
        <taxon>Aquicella</taxon>
    </lineage>
</organism>
<reference evidence="21 22" key="1">
    <citation type="submission" date="2019-08" db="EMBL/GenBank/DDBJ databases">
        <authorList>
            <person name="Guy L."/>
        </authorList>
    </citation>
    <scope>NUCLEOTIDE SEQUENCE [LARGE SCALE GENOMIC DNA]</scope>
    <source>
        <strain evidence="21 22">SGT-108</strain>
    </source>
</reference>
<evidence type="ECO:0000313" key="21">
    <source>
        <dbReference type="EMBL" id="VVC74885.1"/>
    </source>
</evidence>
<dbReference type="InterPro" id="IPR043130">
    <property type="entry name" value="CDP-OH_PTrfase_TM_dom"/>
</dbReference>
<dbReference type="PROSITE" id="PS51257">
    <property type="entry name" value="PROKAR_LIPOPROTEIN"/>
    <property type="match status" value="1"/>
</dbReference>
<protein>
    <recommendedName>
        <fullName evidence="6 19">Phosphatidylcholine synthase</fullName>
        <shortName evidence="19">PC synthase</shortName>
        <shortName evidence="19">PCS</shortName>
        <ecNumber evidence="5 19">2.7.8.24</ecNumber>
    </recommendedName>
    <alternativeName>
        <fullName evidence="18 19">CDP-diglyceride-choline O-phosphatidyltransferase</fullName>
    </alternativeName>
</protein>
<dbReference type="InterPro" id="IPR000462">
    <property type="entry name" value="CDP-OH_P_trans"/>
</dbReference>
<sequence length="253" mass="28806">MRNVYSSNKVSLIQRSTGWLIHAFTASGACVGLLALLAIHQQNLLLALWLMGAAILIDAVDGMFARMVKIKEAVPEVDGALLDNIVDFFTYTLVPCFFLLVTNLLPEYWRVVCVMVITFSSAYQFTQVDAKTMDHFFKGFPSYWNIAVFYLFFWQMSPLTNMIILLSLAILSFVPIKYVYPSRLDYLTDNKFLRLGMVMITILWGAATTGLLWLYPQSNHLLVAMSVGYCLLYFGISLYRTWIPLTRIELAAE</sequence>
<dbReference type="GO" id="GO:0008654">
    <property type="term" value="P:phospholipid biosynthetic process"/>
    <property type="evidence" value="ECO:0007669"/>
    <property type="project" value="UniProtKB-KW"/>
</dbReference>
<comment type="cofactor">
    <cofactor evidence="2 19">
        <name>Mn(2+)</name>
        <dbReference type="ChEBI" id="CHEBI:29035"/>
    </cofactor>
</comment>
<evidence type="ECO:0000256" key="20">
    <source>
        <dbReference type="SAM" id="Phobius"/>
    </source>
</evidence>
<dbReference type="GO" id="GO:0050520">
    <property type="term" value="F:phosphatidylcholine synthase activity"/>
    <property type="evidence" value="ECO:0007669"/>
    <property type="project" value="UniProtKB-EC"/>
</dbReference>
<evidence type="ECO:0000256" key="15">
    <source>
        <dbReference type="ARBA" id="ARBA00023209"/>
    </source>
</evidence>
<evidence type="ECO:0000256" key="10">
    <source>
        <dbReference type="ARBA" id="ARBA00022679"/>
    </source>
</evidence>
<keyword evidence="7 19" id="KW-1003">Cell membrane</keyword>
<dbReference type="InterPro" id="IPR026027">
    <property type="entry name" value="PcS"/>
</dbReference>
<evidence type="ECO:0000256" key="2">
    <source>
        <dbReference type="ARBA" id="ARBA00001936"/>
    </source>
</evidence>
<evidence type="ECO:0000313" key="22">
    <source>
        <dbReference type="Proteomes" id="UP000324194"/>
    </source>
</evidence>
<feature type="transmembrane region" description="Helical" evidence="20">
    <location>
        <begin position="192"/>
        <end position="215"/>
    </location>
</feature>
<dbReference type="GO" id="GO:0005886">
    <property type="term" value="C:plasma membrane"/>
    <property type="evidence" value="ECO:0007669"/>
    <property type="project" value="UniProtKB-SubCell"/>
</dbReference>
<evidence type="ECO:0000256" key="19">
    <source>
        <dbReference type="PIRNR" id="PIRNR000851"/>
    </source>
</evidence>
<accession>A0A5E4PE68</accession>
<dbReference type="EMBL" id="LR699119">
    <property type="protein sequence ID" value="VVC74885.1"/>
    <property type="molecule type" value="Genomic_DNA"/>
</dbReference>
<evidence type="ECO:0000256" key="11">
    <source>
        <dbReference type="ARBA" id="ARBA00022692"/>
    </source>
</evidence>
<evidence type="ECO:0000256" key="6">
    <source>
        <dbReference type="ARBA" id="ARBA00015623"/>
    </source>
</evidence>
<feature type="transmembrane region" description="Helical" evidence="20">
    <location>
        <begin position="46"/>
        <end position="68"/>
    </location>
</feature>
<evidence type="ECO:0000256" key="18">
    <source>
        <dbReference type="ARBA" id="ARBA00033321"/>
    </source>
</evidence>
<evidence type="ECO:0000256" key="5">
    <source>
        <dbReference type="ARBA" id="ARBA00013195"/>
    </source>
</evidence>
<name>A0A5E4PE68_9COXI</name>